<comment type="function">
    <text evidence="1 9">This protein is a component of the acetyl coenzyme A carboxylase complex; first, biotin carboxylase catalyzes the carboxylation of the carrier protein and then the transcarboxylase transfers the carboxyl group to form malonyl-CoA.</text>
</comment>
<keyword evidence="6 9" id="KW-0443">Lipid metabolism</keyword>
<dbReference type="PRINTS" id="PR01071">
    <property type="entry name" value="ACOABIOTINCC"/>
</dbReference>
<evidence type="ECO:0000256" key="10">
    <source>
        <dbReference type="SAM" id="MobiDB-lite"/>
    </source>
</evidence>
<proteinExistence type="predicted"/>
<dbReference type="InterPro" id="IPR011053">
    <property type="entry name" value="Single_hybrid_motif"/>
</dbReference>
<dbReference type="InterPro" id="IPR001882">
    <property type="entry name" value="Biotin_BS"/>
</dbReference>
<dbReference type="PROSITE" id="PS00188">
    <property type="entry name" value="BIOTIN"/>
    <property type="match status" value="1"/>
</dbReference>
<sequence>MGNKTPTPIDSDLVRTLAALLDETNLTEIEYGVGDVKIRVARTAAPVTVHHGAALAPMGHPTAQPGQTGAAADADHPGAVTSPMVGVAYLSPEPGATKFINPGDMVAEGQTVMLIEAMKTFNPIRAPRSGKVTRILVTDSQPVEFGEPLMIIE</sequence>
<evidence type="ECO:0000256" key="2">
    <source>
        <dbReference type="ARBA" id="ARBA00005194"/>
    </source>
</evidence>
<dbReference type="AlphaFoldDB" id="A0A178MQB0"/>
<comment type="pathway">
    <text evidence="2 9">Lipid metabolism; fatty acid biosynthesis.</text>
</comment>
<dbReference type="UniPathway" id="UPA00094"/>
<dbReference type="STRING" id="1285242.A6A04_16840"/>
<reference evidence="12 13" key="1">
    <citation type="submission" date="2016-04" db="EMBL/GenBank/DDBJ databases">
        <title>Draft genome sequence of freshwater magnetotactic bacteria Magnetospirillum marisnigri SP-1 and Magnetospirillum moscoviense BB-1.</title>
        <authorList>
            <person name="Koziaeva V."/>
            <person name="Dziuba M.V."/>
            <person name="Ivanov T.M."/>
            <person name="Kuznetsov B."/>
            <person name="Grouzdev D.S."/>
        </authorList>
    </citation>
    <scope>NUCLEOTIDE SEQUENCE [LARGE SCALE GENOMIC DNA]</scope>
    <source>
        <strain evidence="12 13">SP-1</strain>
    </source>
</reference>
<evidence type="ECO:0000256" key="8">
    <source>
        <dbReference type="ARBA" id="ARBA00023267"/>
    </source>
</evidence>
<dbReference type="InterPro" id="IPR000089">
    <property type="entry name" value="Biotin_lipoyl"/>
</dbReference>
<evidence type="ECO:0000256" key="1">
    <source>
        <dbReference type="ARBA" id="ARBA00003761"/>
    </source>
</evidence>
<dbReference type="EMBL" id="LWQT01000048">
    <property type="protein sequence ID" value="OAN51094.1"/>
    <property type="molecule type" value="Genomic_DNA"/>
</dbReference>
<evidence type="ECO:0000256" key="3">
    <source>
        <dbReference type="ARBA" id="ARBA00017562"/>
    </source>
</evidence>
<keyword evidence="13" id="KW-1185">Reference proteome</keyword>
<dbReference type="Proteomes" id="UP000078428">
    <property type="component" value="Unassembled WGS sequence"/>
</dbReference>
<gene>
    <name evidence="12" type="ORF">A6A04_16840</name>
</gene>
<dbReference type="InterPro" id="IPR050709">
    <property type="entry name" value="Biotin_Carboxyl_Carrier/Decarb"/>
</dbReference>
<dbReference type="RefSeq" id="WP_068491813.1">
    <property type="nucleotide sequence ID" value="NZ_LWQT01000048.1"/>
</dbReference>
<evidence type="ECO:0000256" key="9">
    <source>
        <dbReference type="RuleBase" id="RU364072"/>
    </source>
</evidence>
<keyword evidence="4 9" id="KW-0444">Lipid biosynthesis</keyword>
<evidence type="ECO:0000313" key="13">
    <source>
        <dbReference type="Proteomes" id="UP000078428"/>
    </source>
</evidence>
<feature type="domain" description="Lipoyl-binding" evidence="11">
    <location>
        <begin position="77"/>
        <end position="153"/>
    </location>
</feature>
<dbReference type="OrthoDB" id="9811735at2"/>
<dbReference type="InterPro" id="IPR001249">
    <property type="entry name" value="AcCoA_biotinCC"/>
</dbReference>
<evidence type="ECO:0000313" key="12">
    <source>
        <dbReference type="EMBL" id="OAN51094.1"/>
    </source>
</evidence>
<feature type="region of interest" description="Disordered" evidence="10">
    <location>
        <begin position="55"/>
        <end position="74"/>
    </location>
</feature>
<keyword evidence="8 9" id="KW-0092">Biotin</keyword>
<protein>
    <recommendedName>
        <fullName evidence="3 9">Biotin carboxyl carrier protein of acetyl-CoA carboxylase</fullName>
    </recommendedName>
</protein>
<evidence type="ECO:0000256" key="4">
    <source>
        <dbReference type="ARBA" id="ARBA00022516"/>
    </source>
</evidence>
<keyword evidence="5 9" id="KW-0276">Fatty acid metabolism</keyword>
<name>A0A178MQB0_9PROT</name>
<dbReference type="Gene3D" id="2.40.50.100">
    <property type="match status" value="1"/>
</dbReference>
<keyword evidence="7 9" id="KW-0275">Fatty acid biosynthesis</keyword>
<dbReference type="SUPFAM" id="SSF51230">
    <property type="entry name" value="Single hybrid motif"/>
    <property type="match status" value="1"/>
</dbReference>
<dbReference type="Pfam" id="PF00364">
    <property type="entry name" value="Biotin_lipoyl"/>
    <property type="match status" value="1"/>
</dbReference>
<accession>A0A178MQB0</accession>
<dbReference type="PROSITE" id="PS50968">
    <property type="entry name" value="BIOTINYL_LIPOYL"/>
    <property type="match status" value="1"/>
</dbReference>
<evidence type="ECO:0000256" key="7">
    <source>
        <dbReference type="ARBA" id="ARBA00023160"/>
    </source>
</evidence>
<dbReference type="CDD" id="cd06850">
    <property type="entry name" value="biotinyl_domain"/>
    <property type="match status" value="1"/>
</dbReference>
<organism evidence="12 13">
    <name type="scientific">Paramagnetospirillum marisnigri</name>
    <dbReference type="NCBI Taxonomy" id="1285242"/>
    <lineage>
        <taxon>Bacteria</taxon>
        <taxon>Pseudomonadati</taxon>
        <taxon>Pseudomonadota</taxon>
        <taxon>Alphaproteobacteria</taxon>
        <taxon>Rhodospirillales</taxon>
        <taxon>Magnetospirillaceae</taxon>
        <taxon>Paramagnetospirillum</taxon>
    </lineage>
</organism>
<evidence type="ECO:0000259" key="11">
    <source>
        <dbReference type="PROSITE" id="PS50968"/>
    </source>
</evidence>
<comment type="caution">
    <text evidence="12">The sequence shown here is derived from an EMBL/GenBank/DDBJ whole genome shotgun (WGS) entry which is preliminary data.</text>
</comment>
<evidence type="ECO:0000256" key="5">
    <source>
        <dbReference type="ARBA" id="ARBA00022832"/>
    </source>
</evidence>
<dbReference type="PANTHER" id="PTHR45266">
    <property type="entry name" value="OXALOACETATE DECARBOXYLASE ALPHA CHAIN"/>
    <property type="match status" value="1"/>
</dbReference>
<dbReference type="GO" id="GO:0009317">
    <property type="term" value="C:acetyl-CoA carboxylase complex"/>
    <property type="evidence" value="ECO:0007669"/>
    <property type="project" value="InterPro"/>
</dbReference>
<dbReference type="PANTHER" id="PTHR45266:SF3">
    <property type="entry name" value="OXALOACETATE DECARBOXYLASE ALPHA CHAIN"/>
    <property type="match status" value="1"/>
</dbReference>
<evidence type="ECO:0000256" key="6">
    <source>
        <dbReference type="ARBA" id="ARBA00023098"/>
    </source>
</evidence>
<dbReference type="GO" id="GO:0006633">
    <property type="term" value="P:fatty acid biosynthetic process"/>
    <property type="evidence" value="ECO:0007669"/>
    <property type="project" value="UniProtKB-UniPathway"/>
</dbReference>
<dbReference type="GO" id="GO:0003989">
    <property type="term" value="F:acetyl-CoA carboxylase activity"/>
    <property type="evidence" value="ECO:0007669"/>
    <property type="project" value="InterPro"/>
</dbReference>